<sequence length="526" mass="61026">MTSVSFGGSDSQFQSLDPAPGYSDDASGYPDIEVIDNEDEMYIDEETYEYLTNHYFRAGHDGCDEYTNLTTFHGMIRVFNSRNCPSLIFWCLVVTTCLVFYIMVCGTMIKTYSTQPSFMRINETKSHRAENNIELCSEKQLTCNEILKENKQMTCKEVDAYCVSIRFSTKTKIRLKKKGLYFKHGTEEDVHYLSSKPHTHHMIRLKLIQIDRLNLGRAPCTTNWREITWIEKDSIPDYRYSLNMCENIRFELTRKVEYLQYDFPCYPSCSEIKYQVSKSKLRHSSDSVVITFSVLPTITLMQETRKTTLIDILCYLGGASSLFMGCSCVTLMEMFVFLFKLVAKSACSQEVPEPDDSFYNDKIEFEYSDHRNKRRYAIFDRETMEKYLISNNSIDVKSINLDKRLSVFSVKKAPKLRALKDNRNFDKIDIFDEGISENDAKNEVALSQKDECSVEYQDEKMDTLGEIPLENRRPLRPQLRRCSTATSFASHTSKGSSSLTVRSYAPNQQKRRMSKAFTKNMPMNDF</sequence>
<keyword evidence="8 13" id="KW-0406">Ion transport</keyword>
<dbReference type="RefSeq" id="NP_509838.2">
    <property type="nucleotide sequence ID" value="NM_077437.4"/>
</dbReference>
<dbReference type="GO" id="GO:0015280">
    <property type="term" value="F:ligand-gated sodium channel activity"/>
    <property type="evidence" value="ECO:0000318"/>
    <property type="project" value="GO_Central"/>
</dbReference>
<organism evidence="16 17">
    <name type="scientific">Caenorhabditis elegans</name>
    <dbReference type="NCBI Taxonomy" id="6239"/>
    <lineage>
        <taxon>Eukaryota</taxon>
        <taxon>Metazoa</taxon>
        <taxon>Ecdysozoa</taxon>
        <taxon>Nematoda</taxon>
        <taxon>Chromadorea</taxon>
        <taxon>Rhabditida</taxon>
        <taxon>Rhabditina</taxon>
        <taxon>Rhabditomorpha</taxon>
        <taxon>Rhabditoidea</taxon>
        <taxon>Rhabditidae</taxon>
        <taxon>Peloderinae</taxon>
        <taxon>Caenorhabditis</taxon>
    </lineage>
</organism>
<dbReference type="PaxDb" id="6239-F59F3.4.1"/>
<evidence type="ECO:0000313" key="17">
    <source>
        <dbReference type="Proteomes" id="UP000001940"/>
    </source>
</evidence>
<dbReference type="GO" id="GO:0035725">
    <property type="term" value="P:sodium ion transmembrane transport"/>
    <property type="evidence" value="ECO:0000318"/>
    <property type="project" value="GO_Central"/>
</dbReference>
<dbReference type="Pfam" id="PF00858">
    <property type="entry name" value="ASC"/>
    <property type="match status" value="2"/>
</dbReference>
<feature type="transmembrane region" description="Helical" evidence="15">
    <location>
        <begin position="87"/>
        <end position="109"/>
    </location>
</feature>
<evidence type="ECO:0000313" key="16">
    <source>
        <dbReference type="EMBL" id="CAA91993.2"/>
    </source>
</evidence>
<accession>G5EFH3</accession>
<dbReference type="GeneID" id="186631"/>
<protein>
    <submittedName>
        <fullName evidence="16">DEgenerin Like</fullName>
    </submittedName>
</protein>
<dbReference type="STRING" id="6239.F59F3.4.1"/>
<name>G5EFH3_CAEEL</name>
<evidence type="ECO:0000256" key="8">
    <source>
        <dbReference type="ARBA" id="ARBA00023065"/>
    </source>
</evidence>
<feature type="compositionally biased region" description="Polar residues" evidence="14">
    <location>
        <begin position="486"/>
        <end position="508"/>
    </location>
</feature>
<dbReference type="FunCoup" id="G5EFH3">
    <property type="interactions" value="1601"/>
</dbReference>
<keyword evidence="5 13" id="KW-0812">Transmembrane</keyword>
<dbReference type="WormBase" id="F59F3.4">
    <property type="protein sequence ID" value="CE31550"/>
    <property type="gene ID" value="WBGene00010334"/>
    <property type="gene designation" value="del-5"/>
</dbReference>
<dbReference type="Proteomes" id="UP000001940">
    <property type="component" value="Chromosome X"/>
</dbReference>
<dbReference type="OrthoDB" id="5815085at2759"/>
<evidence type="ECO:0000256" key="3">
    <source>
        <dbReference type="ARBA" id="ARBA00022448"/>
    </source>
</evidence>
<gene>
    <name evidence="16 18" type="primary">del-5</name>
    <name evidence="16" type="ORF">CELE_F59F3.4</name>
    <name evidence="18" type="ORF">F59F3.4</name>
</gene>
<evidence type="ECO:0000256" key="9">
    <source>
        <dbReference type="ARBA" id="ARBA00023136"/>
    </source>
</evidence>
<dbReference type="PIR" id="T22891">
    <property type="entry name" value="T22891"/>
</dbReference>
<dbReference type="GO" id="GO:0005886">
    <property type="term" value="C:plasma membrane"/>
    <property type="evidence" value="ECO:0000318"/>
    <property type="project" value="GO_Central"/>
</dbReference>
<evidence type="ECO:0000256" key="5">
    <source>
        <dbReference type="ARBA" id="ARBA00022692"/>
    </source>
</evidence>
<dbReference type="OMA" id="NCPSLIF"/>
<keyword evidence="7" id="KW-0915">Sodium</keyword>
<dbReference type="eggNOG" id="KOG4294">
    <property type="taxonomic scope" value="Eukaryota"/>
</dbReference>
<evidence type="ECO:0000256" key="4">
    <source>
        <dbReference type="ARBA" id="ARBA00022461"/>
    </source>
</evidence>
<dbReference type="InParanoid" id="G5EFH3"/>
<comment type="similarity">
    <text evidence="2 13">Belongs to the amiloride-sensitive sodium channel (TC 1.A.6) family.</text>
</comment>
<dbReference type="AlphaFoldDB" id="G5EFH3"/>
<keyword evidence="6 15" id="KW-1133">Transmembrane helix</keyword>
<dbReference type="Gene3D" id="1.10.287.770">
    <property type="entry name" value="YojJ-like"/>
    <property type="match status" value="1"/>
</dbReference>
<evidence type="ECO:0000256" key="7">
    <source>
        <dbReference type="ARBA" id="ARBA00023053"/>
    </source>
</evidence>
<evidence type="ECO:0000256" key="12">
    <source>
        <dbReference type="ARBA" id="ARBA00023303"/>
    </source>
</evidence>
<feature type="region of interest" description="Disordered" evidence="14">
    <location>
        <begin position="486"/>
        <end position="526"/>
    </location>
</feature>
<evidence type="ECO:0000256" key="15">
    <source>
        <dbReference type="SAM" id="Phobius"/>
    </source>
</evidence>
<evidence type="ECO:0000256" key="11">
    <source>
        <dbReference type="ARBA" id="ARBA00023201"/>
    </source>
</evidence>
<feature type="compositionally biased region" description="Polar residues" evidence="14">
    <location>
        <begin position="1"/>
        <end position="15"/>
    </location>
</feature>
<evidence type="ECO:0000256" key="1">
    <source>
        <dbReference type="ARBA" id="ARBA00004141"/>
    </source>
</evidence>
<dbReference type="KEGG" id="cel:CELE_F59F3.4"/>
<reference evidence="16 17" key="1">
    <citation type="journal article" date="1998" name="Science">
        <title>Genome sequence of the nematode C. elegans: a platform for investigating biology.</title>
        <authorList>
            <consortium name="The C. elegans sequencing consortium"/>
            <person name="Sulson J.E."/>
            <person name="Waterston R."/>
        </authorList>
    </citation>
    <scope>NUCLEOTIDE SEQUENCE [LARGE SCALE GENOMIC DNA]</scope>
    <source>
        <strain evidence="16 17">Bristol N2</strain>
    </source>
</reference>
<evidence type="ECO:0000256" key="10">
    <source>
        <dbReference type="ARBA" id="ARBA00023180"/>
    </source>
</evidence>
<comment type="subcellular location">
    <subcellularLocation>
        <location evidence="1">Membrane</location>
        <topology evidence="1">Multi-pass membrane protein</topology>
    </subcellularLocation>
</comment>
<evidence type="ECO:0000313" key="18">
    <source>
        <dbReference type="WormBase" id="F59F3.4"/>
    </source>
</evidence>
<dbReference type="HOGENOM" id="CLU_504554_0_0_1"/>
<keyword evidence="12 13" id="KW-0407">Ion channel</keyword>
<keyword evidence="17" id="KW-1185">Reference proteome</keyword>
<evidence type="ECO:0000256" key="6">
    <source>
        <dbReference type="ARBA" id="ARBA00022989"/>
    </source>
</evidence>
<dbReference type="InterPro" id="IPR001873">
    <property type="entry name" value="ENaC"/>
</dbReference>
<dbReference type="Reactome" id="R-CEL-2672351">
    <property type="pathway name" value="Stimuli-sensing channels"/>
</dbReference>
<evidence type="ECO:0000256" key="2">
    <source>
        <dbReference type="ARBA" id="ARBA00007193"/>
    </source>
</evidence>
<evidence type="ECO:0000256" key="14">
    <source>
        <dbReference type="SAM" id="MobiDB-lite"/>
    </source>
</evidence>
<dbReference type="CTD" id="186631"/>
<keyword evidence="4 13" id="KW-0894">Sodium channel</keyword>
<dbReference type="EMBL" id="BX284606">
    <property type="protein sequence ID" value="CAA91993.2"/>
    <property type="molecule type" value="Genomic_DNA"/>
</dbReference>
<feature type="region of interest" description="Disordered" evidence="14">
    <location>
        <begin position="1"/>
        <end position="28"/>
    </location>
</feature>
<dbReference type="Bgee" id="WBGene00010334">
    <property type="expression patterns" value="Expressed in larva and 2 other cell types or tissues"/>
</dbReference>
<keyword evidence="3 13" id="KW-0813">Transport</keyword>
<proteinExistence type="inferred from homology"/>
<dbReference type="AGR" id="WB:WBGene00010334"/>
<keyword evidence="11 13" id="KW-0739">Sodium transport</keyword>
<keyword evidence="10" id="KW-0325">Glycoprotein</keyword>
<evidence type="ECO:0000256" key="13">
    <source>
        <dbReference type="RuleBase" id="RU000679"/>
    </source>
</evidence>
<keyword evidence="9 15" id="KW-0472">Membrane</keyword>